<feature type="DNA-binding region" description="H-T-H motif" evidence="2">
    <location>
        <begin position="27"/>
        <end position="46"/>
    </location>
</feature>
<dbReference type="AlphaFoldDB" id="A0A2U8QW35"/>
<evidence type="ECO:0000313" key="5">
    <source>
        <dbReference type="Proteomes" id="UP000245429"/>
    </source>
</evidence>
<name>A0A2U8QW35_9FLAO</name>
<evidence type="ECO:0000313" key="4">
    <source>
        <dbReference type="EMBL" id="AWM14114.1"/>
    </source>
</evidence>
<dbReference type="InterPro" id="IPR001647">
    <property type="entry name" value="HTH_TetR"/>
</dbReference>
<keyword evidence="5" id="KW-1185">Reference proteome</keyword>
<evidence type="ECO:0000259" key="3">
    <source>
        <dbReference type="PROSITE" id="PS50977"/>
    </source>
</evidence>
<dbReference type="PROSITE" id="PS50977">
    <property type="entry name" value="HTH_TETR_2"/>
    <property type="match status" value="1"/>
</dbReference>
<dbReference type="OrthoDB" id="6430772at2"/>
<gene>
    <name evidence="4" type="ORF">DI487_09790</name>
</gene>
<dbReference type="InterPro" id="IPR009057">
    <property type="entry name" value="Homeodomain-like_sf"/>
</dbReference>
<dbReference type="PANTHER" id="PTHR30328:SF54">
    <property type="entry name" value="HTH-TYPE TRANSCRIPTIONAL REPRESSOR SCO4008"/>
    <property type="match status" value="1"/>
</dbReference>
<dbReference type="Proteomes" id="UP000245429">
    <property type="component" value="Chromosome"/>
</dbReference>
<keyword evidence="1 2" id="KW-0238">DNA-binding</keyword>
<dbReference type="SUPFAM" id="SSF46689">
    <property type="entry name" value="Homeodomain-like"/>
    <property type="match status" value="1"/>
</dbReference>
<dbReference type="Pfam" id="PF00440">
    <property type="entry name" value="TetR_N"/>
    <property type="match status" value="1"/>
</dbReference>
<dbReference type="Gene3D" id="1.10.357.10">
    <property type="entry name" value="Tetracycline Repressor, domain 2"/>
    <property type="match status" value="1"/>
</dbReference>
<proteinExistence type="predicted"/>
<dbReference type="EMBL" id="CP029463">
    <property type="protein sequence ID" value="AWM14114.1"/>
    <property type="molecule type" value="Genomic_DNA"/>
</dbReference>
<dbReference type="KEGG" id="fse:DI487_09790"/>
<dbReference type="InterPro" id="IPR050109">
    <property type="entry name" value="HTH-type_TetR-like_transc_reg"/>
</dbReference>
<organism evidence="4 5">
    <name type="scientific">Flavobacterium sediminis</name>
    <dbReference type="NCBI Taxonomy" id="2201181"/>
    <lineage>
        <taxon>Bacteria</taxon>
        <taxon>Pseudomonadati</taxon>
        <taxon>Bacteroidota</taxon>
        <taxon>Flavobacteriia</taxon>
        <taxon>Flavobacteriales</taxon>
        <taxon>Flavobacteriaceae</taxon>
        <taxon>Flavobacterium</taxon>
    </lineage>
</organism>
<feature type="domain" description="HTH tetR-type" evidence="3">
    <location>
        <begin position="4"/>
        <end position="64"/>
    </location>
</feature>
<dbReference type="GO" id="GO:0003677">
    <property type="term" value="F:DNA binding"/>
    <property type="evidence" value="ECO:0007669"/>
    <property type="project" value="UniProtKB-UniRule"/>
</dbReference>
<evidence type="ECO:0000256" key="2">
    <source>
        <dbReference type="PROSITE-ProRule" id="PRU00335"/>
    </source>
</evidence>
<evidence type="ECO:0000256" key="1">
    <source>
        <dbReference type="ARBA" id="ARBA00023125"/>
    </source>
</evidence>
<sequence>MTKDDKAEYILQVARAYFCKIGIHVVSMDDIAQECGISKKTLYTLFENKACLVSMILEQEQEIFELNLEKINSKAINAIDELISFFKYLNDIYIHINTVFINDLRKYYKDSFIKLRKENEQLVELFLQTNIERGISEGVYKNIERKESAIQLFMKIMELFFFERDQEKLRGGDEVEFLGKLLCMWFLKRVPVIQQNK</sequence>
<dbReference type="PRINTS" id="PR00455">
    <property type="entry name" value="HTHTETR"/>
</dbReference>
<reference evidence="4 5" key="1">
    <citation type="submission" date="2018-05" db="EMBL/GenBank/DDBJ databases">
        <title>Flavobacterium sp. MEBiC07310.</title>
        <authorList>
            <person name="Baek K."/>
        </authorList>
    </citation>
    <scope>NUCLEOTIDE SEQUENCE [LARGE SCALE GENOMIC DNA]</scope>
    <source>
        <strain evidence="4 5">MEBiC07310</strain>
    </source>
</reference>
<accession>A0A2U8QW35</accession>
<protein>
    <recommendedName>
        <fullName evidence="3">HTH tetR-type domain-containing protein</fullName>
    </recommendedName>
</protein>
<dbReference type="RefSeq" id="WP_109569480.1">
    <property type="nucleotide sequence ID" value="NZ_CP029463.1"/>
</dbReference>
<dbReference type="PANTHER" id="PTHR30328">
    <property type="entry name" value="TRANSCRIPTIONAL REPRESSOR"/>
    <property type="match status" value="1"/>
</dbReference>